<reference evidence="2" key="1">
    <citation type="journal article" date="2015" name="Nature">
        <title>Complex archaea that bridge the gap between prokaryotes and eukaryotes.</title>
        <authorList>
            <person name="Spang A."/>
            <person name="Saw J.H."/>
            <person name="Jorgensen S.L."/>
            <person name="Zaremba-Niedzwiedzka K."/>
            <person name="Martijn J."/>
            <person name="Lind A.E."/>
            <person name="van Eijk R."/>
            <person name="Schleper C."/>
            <person name="Guy L."/>
            <person name="Ettema T.J."/>
        </authorList>
    </citation>
    <scope>NUCLEOTIDE SEQUENCE</scope>
</reference>
<feature type="transmembrane region" description="Helical" evidence="1">
    <location>
        <begin position="24"/>
        <end position="44"/>
    </location>
</feature>
<accession>A0A0F9QQ28</accession>
<keyword evidence="1" id="KW-0812">Transmembrane</keyword>
<evidence type="ECO:0000313" key="2">
    <source>
        <dbReference type="EMBL" id="KKN44549.1"/>
    </source>
</evidence>
<sequence>MFYSPIVEIIEKLIRKYKGTGGRVYWLWVLLCSIAGFLFFSVLMDDGFNASKPFLIVLLIIYPGFIYPLSQYEKYRKNKKDKR</sequence>
<protein>
    <submittedName>
        <fullName evidence="2">Uncharacterized protein</fullName>
    </submittedName>
</protein>
<organism evidence="2">
    <name type="scientific">marine sediment metagenome</name>
    <dbReference type="NCBI Taxonomy" id="412755"/>
    <lineage>
        <taxon>unclassified sequences</taxon>
        <taxon>metagenomes</taxon>
        <taxon>ecological metagenomes</taxon>
    </lineage>
</organism>
<feature type="transmembrane region" description="Helical" evidence="1">
    <location>
        <begin position="50"/>
        <end position="70"/>
    </location>
</feature>
<keyword evidence="1" id="KW-0472">Membrane</keyword>
<keyword evidence="1" id="KW-1133">Transmembrane helix</keyword>
<gene>
    <name evidence="2" type="ORF">LCGC14_0692290</name>
</gene>
<comment type="caution">
    <text evidence="2">The sequence shown here is derived from an EMBL/GenBank/DDBJ whole genome shotgun (WGS) entry which is preliminary data.</text>
</comment>
<evidence type="ECO:0000256" key="1">
    <source>
        <dbReference type="SAM" id="Phobius"/>
    </source>
</evidence>
<proteinExistence type="predicted"/>
<name>A0A0F9QQ28_9ZZZZ</name>
<dbReference type="EMBL" id="LAZR01001445">
    <property type="protein sequence ID" value="KKN44549.1"/>
    <property type="molecule type" value="Genomic_DNA"/>
</dbReference>
<dbReference type="AlphaFoldDB" id="A0A0F9QQ28"/>